<gene>
    <name evidence="2" type="ORF">EBN03_19060</name>
</gene>
<dbReference type="InterPro" id="IPR016040">
    <property type="entry name" value="NAD(P)-bd_dom"/>
</dbReference>
<keyword evidence="3" id="KW-1185">Reference proteome</keyword>
<dbReference type="Gene3D" id="3.90.25.10">
    <property type="entry name" value="UDP-galactose 4-epimerase, domain 1"/>
    <property type="match status" value="1"/>
</dbReference>
<dbReference type="SUPFAM" id="SSF51735">
    <property type="entry name" value="NAD(P)-binding Rossmann-fold domains"/>
    <property type="match status" value="1"/>
</dbReference>
<dbReference type="OrthoDB" id="3510772at2"/>
<dbReference type="EMBL" id="RFFH01000007">
    <property type="protein sequence ID" value="RMI31441.1"/>
    <property type="molecule type" value="Genomic_DNA"/>
</dbReference>
<evidence type="ECO:0000313" key="2">
    <source>
        <dbReference type="EMBL" id="RMI31441.1"/>
    </source>
</evidence>
<protein>
    <submittedName>
        <fullName evidence="2">NmrA family transcriptional regulator</fullName>
    </submittedName>
</protein>
<dbReference type="InterPro" id="IPR036291">
    <property type="entry name" value="NAD(P)-bd_dom_sf"/>
</dbReference>
<comment type="caution">
    <text evidence="2">The sequence shown here is derived from an EMBL/GenBank/DDBJ whole genome shotgun (WGS) entry which is preliminary data.</text>
</comment>
<dbReference type="Proteomes" id="UP000279275">
    <property type="component" value="Unassembled WGS sequence"/>
</dbReference>
<dbReference type="Gene3D" id="3.40.50.720">
    <property type="entry name" value="NAD(P)-binding Rossmann-like Domain"/>
    <property type="match status" value="1"/>
</dbReference>
<dbReference type="PANTHER" id="PTHR43162:SF1">
    <property type="entry name" value="PRESTALK A DIFFERENTIATION PROTEIN A"/>
    <property type="match status" value="1"/>
</dbReference>
<feature type="domain" description="NAD(P)-binding" evidence="1">
    <location>
        <begin position="6"/>
        <end position="178"/>
    </location>
</feature>
<evidence type="ECO:0000313" key="3">
    <source>
        <dbReference type="Proteomes" id="UP000279275"/>
    </source>
</evidence>
<dbReference type="AlphaFoldDB" id="A0A3M2L1J3"/>
<evidence type="ECO:0000259" key="1">
    <source>
        <dbReference type="Pfam" id="PF13460"/>
    </source>
</evidence>
<reference evidence="2 3" key="1">
    <citation type="submission" date="2018-10" db="EMBL/GenBank/DDBJ databases">
        <title>Isolation from cow dung.</title>
        <authorList>
            <person name="Ling L."/>
        </authorList>
    </citation>
    <scope>NUCLEOTIDE SEQUENCE [LARGE SCALE GENOMIC DNA]</scope>
    <source>
        <strain evidence="2 3">NEAU-LL90</strain>
    </source>
</reference>
<dbReference type="Pfam" id="PF13460">
    <property type="entry name" value="NAD_binding_10"/>
    <property type="match status" value="1"/>
</dbReference>
<dbReference type="RefSeq" id="WP_122189391.1">
    <property type="nucleotide sequence ID" value="NZ_RFFH01000007.1"/>
</dbReference>
<dbReference type="InterPro" id="IPR051604">
    <property type="entry name" value="Ergot_Alk_Oxidoreductase"/>
</dbReference>
<sequence>MFVVIGATGCVGRAAVDALHTAGAAVTAVTRNPGAAQLPAGVRVIKGDPGTAALPEATWDDVEGVLLASRGAIATAPALLAAAAARGARRVVVISALTVRFPAGEPRFADGFRALEHAAANSGMAWTALRCADFAANTLAWAAQLRGGDVVRGAYGTAATSPIHERDIAEIAALALTEDTHDDARYLLTGPQSLNQHDKARILGAALGRDLSFTEVAPEQVRAAMLAQGLPAEIPARLLGSLADYAREPAPTTDLVATLLGRPARDFATWANDNISAFDNH</sequence>
<organism evidence="2 3">
    <name type="scientific">Nocardia stercoris</name>
    <dbReference type="NCBI Taxonomy" id="2483361"/>
    <lineage>
        <taxon>Bacteria</taxon>
        <taxon>Bacillati</taxon>
        <taxon>Actinomycetota</taxon>
        <taxon>Actinomycetes</taxon>
        <taxon>Mycobacteriales</taxon>
        <taxon>Nocardiaceae</taxon>
        <taxon>Nocardia</taxon>
    </lineage>
</organism>
<dbReference type="PANTHER" id="PTHR43162">
    <property type="match status" value="1"/>
</dbReference>
<accession>A0A3M2L1J3</accession>
<name>A0A3M2L1J3_9NOCA</name>
<proteinExistence type="predicted"/>